<organism evidence="6 7">
    <name type="scientific">Aquincola agrisoli</name>
    <dbReference type="NCBI Taxonomy" id="3119538"/>
    <lineage>
        <taxon>Bacteria</taxon>
        <taxon>Pseudomonadati</taxon>
        <taxon>Pseudomonadota</taxon>
        <taxon>Betaproteobacteria</taxon>
        <taxon>Burkholderiales</taxon>
        <taxon>Sphaerotilaceae</taxon>
        <taxon>Aquincola</taxon>
    </lineage>
</organism>
<evidence type="ECO:0000256" key="1">
    <source>
        <dbReference type="ARBA" id="ARBA00004141"/>
    </source>
</evidence>
<reference evidence="6 7" key="1">
    <citation type="submission" date="2024-02" db="EMBL/GenBank/DDBJ databases">
        <title>Genome sequence of Aquincola sp. MAHUQ-54.</title>
        <authorList>
            <person name="Huq M.A."/>
        </authorList>
    </citation>
    <scope>NUCLEOTIDE SEQUENCE [LARGE SCALE GENOMIC DNA]</scope>
    <source>
        <strain evidence="6 7">MAHUQ-54</strain>
    </source>
</reference>
<proteinExistence type="predicted"/>
<dbReference type="GO" id="GO:0016020">
    <property type="term" value="C:membrane"/>
    <property type="evidence" value="ECO:0007669"/>
    <property type="project" value="UniProtKB-SubCell"/>
</dbReference>
<keyword evidence="2 5" id="KW-0812">Transmembrane</keyword>
<evidence type="ECO:0000256" key="4">
    <source>
        <dbReference type="ARBA" id="ARBA00023136"/>
    </source>
</evidence>
<dbReference type="EMBL" id="JAZIBG010000052">
    <property type="protein sequence ID" value="MEF7616976.1"/>
    <property type="molecule type" value="Genomic_DNA"/>
</dbReference>
<evidence type="ECO:0000256" key="2">
    <source>
        <dbReference type="ARBA" id="ARBA00022692"/>
    </source>
</evidence>
<dbReference type="InterPro" id="IPR032808">
    <property type="entry name" value="DoxX"/>
</dbReference>
<comment type="caution">
    <text evidence="6">The sequence shown here is derived from an EMBL/GenBank/DDBJ whole genome shotgun (WGS) entry which is preliminary data.</text>
</comment>
<evidence type="ECO:0000256" key="5">
    <source>
        <dbReference type="SAM" id="Phobius"/>
    </source>
</evidence>
<gene>
    <name evidence="6" type="ORF">V4F39_23895</name>
</gene>
<dbReference type="AlphaFoldDB" id="A0AAW9QAZ8"/>
<evidence type="ECO:0000313" key="7">
    <source>
        <dbReference type="Proteomes" id="UP001336250"/>
    </source>
</evidence>
<evidence type="ECO:0000256" key="3">
    <source>
        <dbReference type="ARBA" id="ARBA00022989"/>
    </source>
</evidence>
<evidence type="ECO:0000313" key="6">
    <source>
        <dbReference type="EMBL" id="MEF7616976.1"/>
    </source>
</evidence>
<feature type="transmembrane region" description="Helical" evidence="5">
    <location>
        <begin position="59"/>
        <end position="78"/>
    </location>
</feature>
<accession>A0AAW9QAZ8</accession>
<feature type="transmembrane region" description="Helical" evidence="5">
    <location>
        <begin position="20"/>
        <end position="38"/>
    </location>
</feature>
<dbReference type="Proteomes" id="UP001336250">
    <property type="component" value="Unassembled WGS sequence"/>
</dbReference>
<feature type="transmembrane region" description="Helical" evidence="5">
    <location>
        <begin position="84"/>
        <end position="105"/>
    </location>
</feature>
<keyword evidence="3 5" id="KW-1133">Transmembrane helix</keyword>
<keyword evidence="7" id="KW-1185">Reference proteome</keyword>
<dbReference type="RefSeq" id="WP_332292665.1">
    <property type="nucleotide sequence ID" value="NZ_JAZIBG010000052.1"/>
</dbReference>
<name>A0AAW9QAZ8_9BURK</name>
<comment type="subcellular location">
    <subcellularLocation>
        <location evidence="1">Membrane</location>
        <topology evidence="1">Multi-pass membrane protein</topology>
    </subcellularLocation>
</comment>
<protein>
    <submittedName>
        <fullName evidence="6">DoxX family protein</fullName>
    </submittedName>
</protein>
<keyword evidence="4 5" id="KW-0472">Membrane</keyword>
<sequence>MGEATHGLIDGARHAFVSPGVHWLALLLLCSAYLQGAFDKLRDFGGAVAEMRRFGLAPAAPWAVAVIGLELAASGLILSGWHRWLGALMLAAFTVAANFMAGRFWTAPKAQRGPMTNTFFEHWGLAGGFMLVAWHDLGGHLGV</sequence>
<dbReference type="Pfam" id="PF07681">
    <property type="entry name" value="DoxX"/>
    <property type="match status" value="1"/>
</dbReference>